<evidence type="ECO:0000313" key="2">
    <source>
        <dbReference type="Proteomes" id="UP000276991"/>
    </source>
</evidence>
<accession>A0A498RY06</accession>
<sequence length="127" mass="14841">MVFSGHYDGDDGDDVCDEEIAYCFHDGGDGELYDVDCSGYFVLHLCSSTTSYQVPDDQLRSSMIKRQSIAQTPLKFFSSALVILKYWKILTYEKSDAKFFDLRYEALDRFDYRCFAFYHWKLVRIVS</sequence>
<organism evidence="1 2">
    <name type="scientific">Acanthocheilonema viteae</name>
    <name type="common">Filarial nematode worm</name>
    <name type="synonym">Dipetalonema viteae</name>
    <dbReference type="NCBI Taxonomy" id="6277"/>
    <lineage>
        <taxon>Eukaryota</taxon>
        <taxon>Metazoa</taxon>
        <taxon>Ecdysozoa</taxon>
        <taxon>Nematoda</taxon>
        <taxon>Chromadorea</taxon>
        <taxon>Rhabditida</taxon>
        <taxon>Spirurina</taxon>
        <taxon>Spiruromorpha</taxon>
        <taxon>Filarioidea</taxon>
        <taxon>Onchocercidae</taxon>
        <taxon>Acanthocheilonema</taxon>
    </lineage>
</organism>
<evidence type="ECO:0000313" key="1">
    <source>
        <dbReference type="EMBL" id="VBB25665.1"/>
    </source>
</evidence>
<name>A0A498RY06_ACAVI</name>
<reference evidence="1 2" key="1">
    <citation type="submission" date="2018-08" db="EMBL/GenBank/DDBJ databases">
        <authorList>
            <person name="Laetsch R D."/>
            <person name="Stevens L."/>
            <person name="Kumar S."/>
            <person name="Blaxter L. M."/>
        </authorList>
    </citation>
    <scope>NUCLEOTIDE SEQUENCE [LARGE SCALE GENOMIC DNA]</scope>
</reference>
<dbReference type="EMBL" id="UPTC01000031">
    <property type="protein sequence ID" value="VBB25665.1"/>
    <property type="molecule type" value="Genomic_DNA"/>
</dbReference>
<protein>
    <submittedName>
        <fullName evidence="1">Uncharacterized protein</fullName>
    </submittedName>
</protein>
<proteinExistence type="predicted"/>
<dbReference type="Proteomes" id="UP000276991">
    <property type="component" value="Unassembled WGS sequence"/>
</dbReference>
<dbReference type="AlphaFoldDB" id="A0A498RY06"/>
<keyword evidence="2" id="KW-1185">Reference proteome</keyword>
<gene>
    <name evidence="1" type="ORF">NAV_LOCUS495</name>
</gene>